<organism evidence="2 3">
    <name type="scientific">Ralstonia pickettii</name>
    <name type="common">Burkholderia pickettii</name>
    <dbReference type="NCBI Taxonomy" id="329"/>
    <lineage>
        <taxon>Bacteria</taxon>
        <taxon>Pseudomonadati</taxon>
        <taxon>Pseudomonadota</taxon>
        <taxon>Betaproteobacteria</taxon>
        <taxon>Burkholderiales</taxon>
        <taxon>Burkholderiaceae</taxon>
        <taxon>Ralstonia</taxon>
    </lineage>
</organism>
<keyword evidence="1" id="KW-1133">Transmembrane helix</keyword>
<dbReference type="RefSeq" id="WP_027679056.1">
    <property type="nucleotide sequence ID" value="NZ_PKQE01000003.1"/>
</dbReference>
<evidence type="ECO:0000313" key="2">
    <source>
        <dbReference type="EMBL" id="PLC41927.1"/>
    </source>
</evidence>
<keyword evidence="1" id="KW-0812">Transmembrane</keyword>
<proteinExistence type="predicted"/>
<dbReference type="Proteomes" id="UP000234456">
    <property type="component" value="Unassembled WGS sequence"/>
</dbReference>
<dbReference type="AlphaFoldDB" id="A0A2N4TQF1"/>
<name>A0A2N4TQF1_RALPI</name>
<feature type="transmembrane region" description="Helical" evidence="1">
    <location>
        <begin position="20"/>
        <end position="39"/>
    </location>
</feature>
<comment type="caution">
    <text evidence="2">The sequence shown here is derived from an EMBL/GenBank/DDBJ whole genome shotgun (WGS) entry which is preliminary data.</text>
</comment>
<dbReference type="InterPro" id="IPR007047">
    <property type="entry name" value="Flp_Fap"/>
</dbReference>
<sequence>MKNAVLKFLRDEQGATAVEYGMIAGLIAAAITVIVGKLGTQLNTVFTNICKAVNNNTAC</sequence>
<accession>A0A2N4TQF1</accession>
<dbReference type="Pfam" id="PF04964">
    <property type="entry name" value="Flp_Fap"/>
    <property type="match status" value="1"/>
</dbReference>
<dbReference type="EMBL" id="PKQE01000003">
    <property type="protein sequence ID" value="PLC41927.1"/>
    <property type="molecule type" value="Genomic_DNA"/>
</dbReference>
<gene>
    <name evidence="2" type="ORF">C0Q88_15070</name>
</gene>
<protein>
    <submittedName>
        <fullName evidence="2">Flp family type IVb pilin</fullName>
    </submittedName>
</protein>
<keyword evidence="1" id="KW-0472">Membrane</keyword>
<evidence type="ECO:0000256" key="1">
    <source>
        <dbReference type="SAM" id="Phobius"/>
    </source>
</evidence>
<evidence type="ECO:0000313" key="3">
    <source>
        <dbReference type="Proteomes" id="UP000234456"/>
    </source>
</evidence>
<dbReference type="OrthoDB" id="5325135at2"/>
<reference evidence="2 3" key="1">
    <citation type="submission" date="2017-12" db="EMBL/GenBank/DDBJ databases">
        <title>Draft genome sequence of Ralstonia pickettii 52.</title>
        <authorList>
            <person name="Zheng B."/>
        </authorList>
    </citation>
    <scope>NUCLEOTIDE SEQUENCE [LARGE SCALE GENOMIC DNA]</scope>
    <source>
        <strain evidence="2 3">52</strain>
    </source>
</reference>